<proteinExistence type="predicted"/>
<sequence>MQPGDRRGVDGQITRGTTNVGRLRRVDRWIAARAEIVDVLRSAGRPLVVDLGYGDRPDTAVDLHRRLRAVVPGVATVGLEIDPDRVVDDRDGVRFARGGFELAGLRPHLVRAFNVLRQYDESQVGPSWARMQAALAAGGLIVEGTCDEIGRRCTWVLLDAAGPRTLTLAWDPAHTDRPSDVAERLVKALIHHNVPGEPIGELLAAADRCWDAAAAWAPYGPRFRWLRAREALAASGIPCERPRRREHDNTLTVPWSVVDPAGN</sequence>
<evidence type="ECO:0008006" key="3">
    <source>
        <dbReference type="Google" id="ProtNLM"/>
    </source>
</evidence>
<evidence type="ECO:0000313" key="1">
    <source>
        <dbReference type="EMBL" id="MCP2162029.1"/>
    </source>
</evidence>
<reference evidence="1 2" key="1">
    <citation type="submission" date="2022-06" db="EMBL/GenBank/DDBJ databases">
        <title>Genomic Encyclopedia of Archaeal and Bacterial Type Strains, Phase II (KMG-II): from individual species to whole genera.</title>
        <authorList>
            <person name="Goeker M."/>
        </authorList>
    </citation>
    <scope>NUCLEOTIDE SEQUENCE [LARGE SCALE GENOMIC DNA]</scope>
    <source>
        <strain evidence="1 2">DSM 45037</strain>
    </source>
</reference>
<dbReference type="RefSeq" id="WP_253655609.1">
    <property type="nucleotide sequence ID" value="NZ_BAAAOE010000005.1"/>
</dbReference>
<dbReference type="Proteomes" id="UP001205740">
    <property type="component" value="Unassembled WGS sequence"/>
</dbReference>
<organism evidence="1 2">
    <name type="scientific">Williamsia serinedens</name>
    <dbReference type="NCBI Taxonomy" id="391736"/>
    <lineage>
        <taxon>Bacteria</taxon>
        <taxon>Bacillati</taxon>
        <taxon>Actinomycetota</taxon>
        <taxon>Actinomycetes</taxon>
        <taxon>Mycobacteriales</taxon>
        <taxon>Nocardiaceae</taxon>
        <taxon>Williamsia</taxon>
    </lineage>
</organism>
<comment type="caution">
    <text evidence="1">The sequence shown here is derived from an EMBL/GenBank/DDBJ whole genome shotgun (WGS) entry which is preliminary data.</text>
</comment>
<accession>A0ABT1H461</accession>
<dbReference type="EMBL" id="JAMTCG010000006">
    <property type="protein sequence ID" value="MCP2162029.1"/>
    <property type="molecule type" value="Genomic_DNA"/>
</dbReference>
<evidence type="ECO:0000313" key="2">
    <source>
        <dbReference type="Proteomes" id="UP001205740"/>
    </source>
</evidence>
<keyword evidence="2" id="KW-1185">Reference proteome</keyword>
<protein>
    <recommendedName>
        <fullName evidence="3">SAM-dependent methyltransferase</fullName>
    </recommendedName>
</protein>
<gene>
    <name evidence="1" type="ORF">LX12_003233</name>
</gene>
<name>A0ABT1H461_9NOCA</name>